<feature type="domain" description="HTH cro/C1-type" evidence="1">
    <location>
        <begin position="25"/>
        <end position="80"/>
    </location>
</feature>
<sequence>MVNERIAMSSSGAPTLRQQRLGFELRKLREKAGFSSTAAAARVGVAQAHMSRIEAGRYAVSAERVRAFAHAYMCGDEGLIDALAGMTGRRVRGWWEEYRDILPSGALDLAETEHHATAMRIASVIHIPGLLQIVDQVRALGSIAVPPLAPHEIEHRVSFRIKRQVVLYGQQAIPLTAIVHEAALRMGFGGPAVARAQLRHLIEASTRDNVSVLVIPFGAGTLPGSGQSIVYCSAAVPQLDTVQLDTYHGSEFLDAQAQLVKYQQVLDIMEACALSPAKSRDLIARIEKQT</sequence>
<evidence type="ECO:0000313" key="3">
    <source>
        <dbReference type="Proteomes" id="UP001595975"/>
    </source>
</evidence>
<dbReference type="Pfam" id="PF19054">
    <property type="entry name" value="DUF5753"/>
    <property type="match status" value="1"/>
</dbReference>
<dbReference type="EMBL" id="JBHSOF010000001">
    <property type="protein sequence ID" value="MFC5661698.1"/>
    <property type="molecule type" value="Genomic_DNA"/>
</dbReference>
<dbReference type="PROSITE" id="PS50943">
    <property type="entry name" value="HTH_CROC1"/>
    <property type="match status" value="1"/>
</dbReference>
<dbReference type="Proteomes" id="UP001595975">
    <property type="component" value="Unassembled WGS sequence"/>
</dbReference>
<dbReference type="RefSeq" id="WP_380223260.1">
    <property type="nucleotide sequence ID" value="NZ_JBHSOF010000001.1"/>
</dbReference>
<protein>
    <submittedName>
        <fullName evidence="2">Helix-turn-helix domain-containing protein</fullName>
    </submittedName>
</protein>
<dbReference type="Gene3D" id="1.10.260.40">
    <property type="entry name" value="lambda repressor-like DNA-binding domains"/>
    <property type="match status" value="1"/>
</dbReference>
<dbReference type="InterPro" id="IPR010982">
    <property type="entry name" value="Lambda_DNA-bd_dom_sf"/>
</dbReference>
<dbReference type="SMART" id="SM00530">
    <property type="entry name" value="HTH_XRE"/>
    <property type="match status" value="1"/>
</dbReference>
<dbReference type="CDD" id="cd00093">
    <property type="entry name" value="HTH_XRE"/>
    <property type="match status" value="1"/>
</dbReference>
<dbReference type="InterPro" id="IPR001387">
    <property type="entry name" value="Cro/C1-type_HTH"/>
</dbReference>
<comment type="caution">
    <text evidence="2">The sequence shown here is derived from an EMBL/GenBank/DDBJ whole genome shotgun (WGS) entry which is preliminary data.</text>
</comment>
<proteinExistence type="predicted"/>
<evidence type="ECO:0000259" key="1">
    <source>
        <dbReference type="PROSITE" id="PS50943"/>
    </source>
</evidence>
<dbReference type="InterPro" id="IPR043917">
    <property type="entry name" value="DUF5753"/>
</dbReference>
<reference evidence="3" key="1">
    <citation type="journal article" date="2019" name="Int. J. Syst. Evol. Microbiol.">
        <title>The Global Catalogue of Microorganisms (GCM) 10K type strain sequencing project: providing services to taxonomists for standard genome sequencing and annotation.</title>
        <authorList>
            <consortium name="The Broad Institute Genomics Platform"/>
            <consortium name="The Broad Institute Genome Sequencing Center for Infectious Disease"/>
            <person name="Wu L."/>
            <person name="Ma J."/>
        </authorList>
    </citation>
    <scope>NUCLEOTIDE SEQUENCE [LARGE SCALE GENOMIC DNA]</scope>
    <source>
        <strain evidence="3">CGMCC 4.1437</strain>
    </source>
</reference>
<gene>
    <name evidence="2" type="ORF">ACFP3U_01735</name>
</gene>
<accession>A0ABW0WVZ4</accession>
<dbReference type="SUPFAM" id="SSF47413">
    <property type="entry name" value="lambda repressor-like DNA-binding domains"/>
    <property type="match status" value="1"/>
</dbReference>
<evidence type="ECO:0000313" key="2">
    <source>
        <dbReference type="EMBL" id="MFC5661698.1"/>
    </source>
</evidence>
<dbReference type="Pfam" id="PF13560">
    <property type="entry name" value="HTH_31"/>
    <property type="match status" value="1"/>
</dbReference>
<keyword evidence="3" id="KW-1185">Reference proteome</keyword>
<name>A0ABW0WVZ4_9ACTN</name>
<organism evidence="2 3">
    <name type="scientific">Kitasatospora misakiensis</name>
    <dbReference type="NCBI Taxonomy" id="67330"/>
    <lineage>
        <taxon>Bacteria</taxon>
        <taxon>Bacillati</taxon>
        <taxon>Actinomycetota</taxon>
        <taxon>Actinomycetes</taxon>
        <taxon>Kitasatosporales</taxon>
        <taxon>Streptomycetaceae</taxon>
        <taxon>Kitasatospora</taxon>
    </lineage>
</organism>